<feature type="chain" id="PRO_5046323900" evidence="3">
    <location>
        <begin position="41"/>
        <end position="354"/>
    </location>
</feature>
<keyword evidence="5" id="KW-1185">Reference proteome</keyword>
<proteinExistence type="predicted"/>
<sequence length="354" mass="37116">MTTLTRPRRRAAAAVRAASALTALAAIALALLAAPAAAFAEAGDDDPNLDQALDANLAVVHGERTLEAGHVDMGPKFVAGQWTFLIHDDVAKADANATSVWRYPDETVFHVLDQAQLAVPDDPAYAFVGADPGEPVWVVPQTQNPEVVWLGWNTQDPEVMQSIDRGVTLSLVGAQGPGVVTTYLQSGSFGEPQLLWDSRVLDAQPIWVDVNTHTHANWVFTEPGVYLLQLEATADLRDGSTVTDTQVIRFAVGTATAPADAIAATWDGAAAPAPGEAEDAEGTTLDGPATAEPEPAGDPLVPILIAAIGMVAAALIVGVVVVIVRGNRAKQRALAARAAQDNDRDPDLISEDAR</sequence>
<comment type="caution">
    <text evidence="4">The sequence shown here is derived from an EMBL/GenBank/DDBJ whole genome shotgun (WGS) entry which is preliminary data.</text>
</comment>
<keyword evidence="2" id="KW-0812">Transmembrane</keyword>
<reference evidence="4 5" key="1">
    <citation type="submission" date="2024-09" db="EMBL/GenBank/DDBJ databases">
        <authorList>
            <person name="Pan X."/>
        </authorList>
    </citation>
    <scope>NUCLEOTIDE SEQUENCE [LARGE SCALE GENOMIC DNA]</scope>
    <source>
        <strain evidence="4 5">B2969</strain>
    </source>
</reference>
<dbReference type="NCBIfam" id="NF038134">
    <property type="entry name" value="choice_anch_M"/>
    <property type="match status" value="1"/>
</dbReference>
<evidence type="ECO:0000256" key="1">
    <source>
        <dbReference type="SAM" id="MobiDB-lite"/>
    </source>
</evidence>
<gene>
    <name evidence="4" type="ORF">ACH3VR_20900</name>
</gene>
<dbReference type="Proteomes" id="UP001610861">
    <property type="component" value="Unassembled WGS sequence"/>
</dbReference>
<organism evidence="4 5">
    <name type="scientific">Microbacterium alkaliflavum</name>
    <dbReference type="NCBI Taxonomy" id="3248839"/>
    <lineage>
        <taxon>Bacteria</taxon>
        <taxon>Bacillati</taxon>
        <taxon>Actinomycetota</taxon>
        <taxon>Actinomycetes</taxon>
        <taxon>Micrococcales</taxon>
        <taxon>Microbacteriaceae</taxon>
        <taxon>Microbacterium</taxon>
    </lineage>
</organism>
<dbReference type="EMBL" id="JBIQWL010000012">
    <property type="protein sequence ID" value="MFH8252837.1"/>
    <property type="molecule type" value="Genomic_DNA"/>
</dbReference>
<protein>
    <submittedName>
        <fullName evidence="4">Choice-of-anchor M domain-containing protein</fullName>
    </submittedName>
</protein>
<keyword evidence="2" id="KW-1133">Transmembrane helix</keyword>
<keyword evidence="2" id="KW-0472">Membrane</keyword>
<feature type="transmembrane region" description="Helical" evidence="2">
    <location>
        <begin position="300"/>
        <end position="324"/>
    </location>
</feature>
<evidence type="ECO:0000313" key="4">
    <source>
        <dbReference type="EMBL" id="MFH8252837.1"/>
    </source>
</evidence>
<dbReference type="InterPro" id="IPR022435">
    <property type="entry name" value="Surface-anchored_actinobac"/>
</dbReference>
<name>A0ABW7QD70_9MICO</name>
<evidence type="ECO:0000256" key="3">
    <source>
        <dbReference type="SAM" id="SignalP"/>
    </source>
</evidence>
<evidence type="ECO:0000313" key="5">
    <source>
        <dbReference type="Proteomes" id="UP001610861"/>
    </source>
</evidence>
<accession>A0ABW7QD70</accession>
<feature type="signal peptide" evidence="3">
    <location>
        <begin position="1"/>
        <end position="40"/>
    </location>
</feature>
<keyword evidence="3" id="KW-0732">Signal</keyword>
<dbReference type="NCBIfam" id="TIGR03769">
    <property type="entry name" value="P_ac_wall_RPT"/>
    <property type="match status" value="1"/>
</dbReference>
<evidence type="ECO:0000256" key="2">
    <source>
        <dbReference type="SAM" id="Phobius"/>
    </source>
</evidence>
<feature type="region of interest" description="Disordered" evidence="1">
    <location>
        <begin position="270"/>
        <end position="294"/>
    </location>
</feature>
<dbReference type="RefSeq" id="WP_397558263.1">
    <property type="nucleotide sequence ID" value="NZ_JBIQWL010000012.1"/>
</dbReference>